<feature type="region of interest" description="Disordered" evidence="2">
    <location>
        <begin position="46"/>
        <end position="73"/>
    </location>
</feature>
<evidence type="ECO:0000256" key="2">
    <source>
        <dbReference type="SAM" id="MobiDB-lite"/>
    </source>
</evidence>
<dbReference type="PANTHER" id="PTHR33797">
    <property type="entry name" value="ORGANIC HYDROPEROXIDE RESISTANCE PROTEIN-LIKE"/>
    <property type="match status" value="1"/>
</dbReference>
<keyword evidence="4" id="KW-1185">Reference proteome</keyword>
<dbReference type="SUPFAM" id="SSF82784">
    <property type="entry name" value="OsmC-like"/>
    <property type="match status" value="1"/>
</dbReference>
<dbReference type="EMBL" id="NBII01000005">
    <property type="protein sequence ID" value="PAV18591.1"/>
    <property type="molecule type" value="Genomic_DNA"/>
</dbReference>
<proteinExistence type="inferred from homology"/>
<dbReference type="Pfam" id="PF02566">
    <property type="entry name" value="OsmC"/>
    <property type="match status" value="1"/>
</dbReference>
<name>A0A286UG66_9AGAM</name>
<dbReference type="AlphaFoldDB" id="A0A286UG66"/>
<sequence>MFGTLISRSVTINASGRAVQRTATRSIITLAEKKYTARAVASGAGRNGNVHSVGEGGGPPPLKLSTPKELGGKGDGANPEQLFAMGYASCFLGALQLIASKAGKKDAIASAKIHADVHLGVPQGMEGFGVNVDIKVEGVEDEKLIQAAHEFCPYSRALTHGAKVTVSKA</sequence>
<evidence type="ECO:0000313" key="4">
    <source>
        <dbReference type="Proteomes" id="UP000217199"/>
    </source>
</evidence>
<dbReference type="PANTHER" id="PTHR33797:SF2">
    <property type="entry name" value="ORGANIC HYDROPEROXIDE RESISTANCE PROTEIN-LIKE"/>
    <property type="match status" value="1"/>
</dbReference>
<dbReference type="InterPro" id="IPR015946">
    <property type="entry name" value="KH_dom-like_a/b"/>
</dbReference>
<organism evidence="3 4">
    <name type="scientific">Pyrrhoderma noxium</name>
    <dbReference type="NCBI Taxonomy" id="2282107"/>
    <lineage>
        <taxon>Eukaryota</taxon>
        <taxon>Fungi</taxon>
        <taxon>Dikarya</taxon>
        <taxon>Basidiomycota</taxon>
        <taxon>Agaricomycotina</taxon>
        <taxon>Agaricomycetes</taxon>
        <taxon>Hymenochaetales</taxon>
        <taxon>Hymenochaetaceae</taxon>
        <taxon>Pyrrhoderma</taxon>
    </lineage>
</organism>
<dbReference type="InterPro" id="IPR019953">
    <property type="entry name" value="OHR"/>
</dbReference>
<dbReference type="Proteomes" id="UP000217199">
    <property type="component" value="Unassembled WGS sequence"/>
</dbReference>
<dbReference type="Gene3D" id="3.30.300.20">
    <property type="match status" value="1"/>
</dbReference>
<dbReference type="GO" id="GO:0006979">
    <property type="term" value="P:response to oxidative stress"/>
    <property type="evidence" value="ECO:0007669"/>
    <property type="project" value="InterPro"/>
</dbReference>
<comment type="similarity">
    <text evidence="1">Belongs to the OsmC/Ohr family.</text>
</comment>
<protein>
    <submittedName>
        <fullName evidence="3">Organic hydroperoxide resistance</fullName>
    </submittedName>
</protein>
<gene>
    <name evidence="3" type="ORF">PNOK_0543300</name>
</gene>
<reference evidence="3 4" key="1">
    <citation type="journal article" date="2017" name="Mol. Ecol.">
        <title>Comparative and population genomic landscape of Phellinus noxius: A hypervariable fungus causing root rot in trees.</title>
        <authorList>
            <person name="Chung C.L."/>
            <person name="Lee T.J."/>
            <person name="Akiba M."/>
            <person name="Lee H.H."/>
            <person name="Kuo T.H."/>
            <person name="Liu D."/>
            <person name="Ke H.M."/>
            <person name="Yokoi T."/>
            <person name="Roa M.B."/>
            <person name="Lu M.J."/>
            <person name="Chang Y.Y."/>
            <person name="Ann P.J."/>
            <person name="Tsai J.N."/>
            <person name="Chen C.Y."/>
            <person name="Tzean S.S."/>
            <person name="Ota Y."/>
            <person name="Hattori T."/>
            <person name="Sahashi N."/>
            <person name="Liou R.F."/>
            <person name="Kikuchi T."/>
            <person name="Tsai I.J."/>
        </authorList>
    </citation>
    <scope>NUCLEOTIDE SEQUENCE [LARGE SCALE GENOMIC DNA]</scope>
    <source>
        <strain evidence="3 4">FFPRI411160</strain>
    </source>
</reference>
<evidence type="ECO:0000256" key="1">
    <source>
        <dbReference type="ARBA" id="ARBA00007378"/>
    </source>
</evidence>
<dbReference type="InterPro" id="IPR036102">
    <property type="entry name" value="OsmC/Ohrsf"/>
</dbReference>
<dbReference type="OrthoDB" id="60422at2759"/>
<dbReference type="NCBIfam" id="TIGR03561">
    <property type="entry name" value="organ_hyd_perox"/>
    <property type="match status" value="1"/>
</dbReference>
<comment type="caution">
    <text evidence="3">The sequence shown here is derived from an EMBL/GenBank/DDBJ whole genome shotgun (WGS) entry which is preliminary data.</text>
</comment>
<accession>A0A286UG66</accession>
<dbReference type="InterPro" id="IPR003718">
    <property type="entry name" value="OsmC/Ohr_fam"/>
</dbReference>
<dbReference type="InParanoid" id="A0A286UG66"/>
<evidence type="ECO:0000313" key="3">
    <source>
        <dbReference type="EMBL" id="PAV18591.1"/>
    </source>
</evidence>
<dbReference type="Gene3D" id="2.20.25.10">
    <property type="match status" value="1"/>
</dbReference>